<comment type="caution">
    <text evidence="2">The sequence shown here is derived from an EMBL/GenBank/DDBJ whole genome shotgun (WGS) entry which is preliminary data.</text>
</comment>
<evidence type="ECO:0000259" key="1">
    <source>
        <dbReference type="PROSITE" id="PS50222"/>
    </source>
</evidence>
<evidence type="ECO:0000313" key="2">
    <source>
        <dbReference type="EMBL" id="CAG7825636.1"/>
    </source>
</evidence>
<dbReference type="OrthoDB" id="9974725at2759"/>
<feature type="non-terminal residue" evidence="2">
    <location>
        <position position="1"/>
    </location>
</feature>
<accession>A0A8J2L3P7</accession>
<dbReference type="EMBL" id="CAJVCH010537038">
    <property type="protein sequence ID" value="CAG7825636.1"/>
    <property type="molecule type" value="Genomic_DNA"/>
</dbReference>
<gene>
    <name evidence="2" type="ORF">AFUS01_LOCUS35737</name>
</gene>
<feature type="domain" description="EF-hand" evidence="1">
    <location>
        <begin position="1"/>
        <end position="19"/>
    </location>
</feature>
<sequence length="70" mass="7677">DGCIDVEEFTSVCSSFGIDSAESRKAFETLSKNGKAIVDLDYYSGLWKDYFSSDDPSALGNFIFGKTSFP</sequence>
<organism evidence="2 3">
    <name type="scientific">Allacma fusca</name>
    <dbReference type="NCBI Taxonomy" id="39272"/>
    <lineage>
        <taxon>Eukaryota</taxon>
        <taxon>Metazoa</taxon>
        <taxon>Ecdysozoa</taxon>
        <taxon>Arthropoda</taxon>
        <taxon>Hexapoda</taxon>
        <taxon>Collembola</taxon>
        <taxon>Symphypleona</taxon>
        <taxon>Sminthuridae</taxon>
        <taxon>Allacma</taxon>
    </lineage>
</organism>
<protein>
    <recommendedName>
        <fullName evidence="1">EF-hand domain-containing protein</fullName>
    </recommendedName>
</protein>
<proteinExistence type="predicted"/>
<dbReference type="AlphaFoldDB" id="A0A8J2L3P7"/>
<dbReference type="GO" id="GO:0005509">
    <property type="term" value="F:calcium ion binding"/>
    <property type="evidence" value="ECO:0007669"/>
    <property type="project" value="InterPro"/>
</dbReference>
<name>A0A8J2L3P7_9HEXA</name>
<dbReference type="PROSITE" id="PS50222">
    <property type="entry name" value="EF_HAND_2"/>
    <property type="match status" value="1"/>
</dbReference>
<dbReference type="Proteomes" id="UP000708208">
    <property type="component" value="Unassembled WGS sequence"/>
</dbReference>
<reference evidence="2" key="1">
    <citation type="submission" date="2021-06" db="EMBL/GenBank/DDBJ databases">
        <authorList>
            <person name="Hodson N. C."/>
            <person name="Mongue J. A."/>
            <person name="Jaron S. K."/>
        </authorList>
    </citation>
    <scope>NUCLEOTIDE SEQUENCE</scope>
</reference>
<keyword evidence="3" id="KW-1185">Reference proteome</keyword>
<dbReference type="InterPro" id="IPR002048">
    <property type="entry name" value="EF_hand_dom"/>
</dbReference>
<evidence type="ECO:0000313" key="3">
    <source>
        <dbReference type="Proteomes" id="UP000708208"/>
    </source>
</evidence>